<dbReference type="GO" id="GO:0016747">
    <property type="term" value="F:acyltransferase activity, transferring groups other than amino-acyl groups"/>
    <property type="evidence" value="ECO:0007669"/>
    <property type="project" value="InterPro"/>
</dbReference>
<dbReference type="GeneID" id="74943955"/>
<protein>
    <submittedName>
        <fullName evidence="2">GNAT family N-acetyltransferase</fullName>
    </submittedName>
</protein>
<evidence type="ECO:0000259" key="1">
    <source>
        <dbReference type="PROSITE" id="PS51186"/>
    </source>
</evidence>
<dbReference type="PROSITE" id="PS51186">
    <property type="entry name" value="GNAT"/>
    <property type="match status" value="1"/>
</dbReference>
<gene>
    <name evidence="2" type="ORF">N0B31_15995</name>
</gene>
<dbReference type="RefSeq" id="WP_260592626.1">
    <property type="nucleotide sequence ID" value="NZ_CP104003.1"/>
</dbReference>
<sequence length="193" mass="21633">MLEDRLWKVTRTRPARVVYEALAARGVKAATMLLYVCEEVPAVRPPEGVTFARYTGGAYPADARAEAYADLDPADEVLFALVDGEYAGRVFLSARPVTETAIDETVDREGAYVWRLFTDPAFRGRGVASALVGRGVALAREAFGVDRAYALVARDNYPSKRTFESNGFEARERVDYWRVGRASRRRWRSLDDE</sequence>
<evidence type="ECO:0000313" key="2">
    <source>
        <dbReference type="EMBL" id="UWM53632.1"/>
    </source>
</evidence>
<accession>A0A9E7R167</accession>
<dbReference type="Pfam" id="PF00583">
    <property type="entry name" value="Acetyltransf_1"/>
    <property type="match status" value="1"/>
</dbReference>
<dbReference type="KEGG" id="ssai:N0B31_15995"/>
<organism evidence="2 3">
    <name type="scientific">Salinirubellus salinus</name>
    <dbReference type="NCBI Taxonomy" id="1364945"/>
    <lineage>
        <taxon>Archaea</taxon>
        <taxon>Methanobacteriati</taxon>
        <taxon>Methanobacteriota</taxon>
        <taxon>Stenosarchaea group</taxon>
        <taxon>Halobacteria</taxon>
        <taxon>Halobacteriales</taxon>
        <taxon>Natronomonadaceae</taxon>
        <taxon>Salinirubellus</taxon>
    </lineage>
</organism>
<dbReference type="InterPro" id="IPR000182">
    <property type="entry name" value="GNAT_dom"/>
</dbReference>
<dbReference type="EMBL" id="CP104003">
    <property type="protein sequence ID" value="UWM53632.1"/>
    <property type="molecule type" value="Genomic_DNA"/>
</dbReference>
<proteinExistence type="predicted"/>
<dbReference type="CDD" id="cd04301">
    <property type="entry name" value="NAT_SF"/>
    <property type="match status" value="1"/>
</dbReference>
<dbReference type="SUPFAM" id="SSF55729">
    <property type="entry name" value="Acyl-CoA N-acyltransferases (Nat)"/>
    <property type="match status" value="1"/>
</dbReference>
<dbReference type="InterPro" id="IPR016181">
    <property type="entry name" value="Acyl_CoA_acyltransferase"/>
</dbReference>
<keyword evidence="3" id="KW-1185">Reference proteome</keyword>
<reference evidence="2" key="1">
    <citation type="submission" date="2022-09" db="EMBL/GenBank/DDBJ databases">
        <title>Diverse halophilic archaea isolated from saline environments.</title>
        <authorList>
            <person name="Cui H.-L."/>
        </authorList>
    </citation>
    <scope>NUCLEOTIDE SEQUENCE</scope>
    <source>
        <strain evidence="2">ZS-35-S2</strain>
    </source>
</reference>
<dbReference type="AlphaFoldDB" id="A0A9E7R167"/>
<name>A0A9E7R167_9EURY</name>
<feature type="domain" description="N-acetyltransferase" evidence="1">
    <location>
        <begin position="30"/>
        <end position="191"/>
    </location>
</feature>
<dbReference type="Proteomes" id="UP001057580">
    <property type="component" value="Chromosome"/>
</dbReference>
<dbReference type="Gene3D" id="3.40.630.30">
    <property type="match status" value="1"/>
</dbReference>
<evidence type="ECO:0000313" key="3">
    <source>
        <dbReference type="Proteomes" id="UP001057580"/>
    </source>
</evidence>